<dbReference type="Proteomes" id="UP001595833">
    <property type="component" value="Unassembled WGS sequence"/>
</dbReference>
<dbReference type="EMBL" id="JBHSJB010000017">
    <property type="protein sequence ID" value="MFC5055840.1"/>
    <property type="molecule type" value="Genomic_DNA"/>
</dbReference>
<organism evidence="1 2">
    <name type="scientific">Saccharothrix xinjiangensis</name>
    <dbReference type="NCBI Taxonomy" id="204798"/>
    <lineage>
        <taxon>Bacteria</taxon>
        <taxon>Bacillati</taxon>
        <taxon>Actinomycetota</taxon>
        <taxon>Actinomycetes</taxon>
        <taxon>Pseudonocardiales</taxon>
        <taxon>Pseudonocardiaceae</taxon>
        <taxon>Saccharothrix</taxon>
    </lineage>
</organism>
<keyword evidence="2" id="KW-1185">Reference proteome</keyword>
<protein>
    <recommendedName>
        <fullName evidence="3">Secreted protein</fullName>
    </recommendedName>
</protein>
<dbReference type="RefSeq" id="WP_344040855.1">
    <property type="nucleotide sequence ID" value="NZ_BAAAKE010000025.1"/>
</dbReference>
<sequence length="122" mass="13453">MNIDETLREAMTVEGAVGVSLVDYDSGMTLGSQGGHALLDLETAGAGNTEVVRAKLRTIASLQLDDTIEDILITLQRQYHIIRPLAETRGSRLFLYLVLDRARANLALARLHLRRIEQALVV</sequence>
<evidence type="ECO:0000313" key="1">
    <source>
        <dbReference type="EMBL" id="MFC5055840.1"/>
    </source>
</evidence>
<evidence type="ECO:0000313" key="2">
    <source>
        <dbReference type="Proteomes" id="UP001595833"/>
    </source>
</evidence>
<name>A0ABV9Y2R6_9PSEU</name>
<evidence type="ECO:0008006" key="3">
    <source>
        <dbReference type="Google" id="ProtNLM"/>
    </source>
</evidence>
<proteinExistence type="predicted"/>
<reference evidence="2" key="1">
    <citation type="journal article" date="2019" name="Int. J. Syst. Evol. Microbiol.">
        <title>The Global Catalogue of Microorganisms (GCM) 10K type strain sequencing project: providing services to taxonomists for standard genome sequencing and annotation.</title>
        <authorList>
            <consortium name="The Broad Institute Genomics Platform"/>
            <consortium name="The Broad Institute Genome Sequencing Center for Infectious Disease"/>
            <person name="Wu L."/>
            <person name="Ma J."/>
        </authorList>
    </citation>
    <scope>NUCLEOTIDE SEQUENCE [LARGE SCALE GENOMIC DNA]</scope>
    <source>
        <strain evidence="2">KCTC 12848</strain>
    </source>
</reference>
<comment type="caution">
    <text evidence="1">The sequence shown here is derived from an EMBL/GenBank/DDBJ whole genome shotgun (WGS) entry which is preliminary data.</text>
</comment>
<gene>
    <name evidence="1" type="ORF">ACFPFM_19025</name>
</gene>
<accession>A0ABV9Y2R6</accession>